<evidence type="ECO:0000256" key="3">
    <source>
        <dbReference type="SAM" id="Coils"/>
    </source>
</evidence>
<dbReference type="InterPro" id="IPR016024">
    <property type="entry name" value="ARM-type_fold"/>
</dbReference>
<dbReference type="PANTHER" id="PTHR12839:SF7">
    <property type="entry name" value="REGULATOR OF NONSENSE TRANSCRIPTS 2"/>
    <property type="match status" value="1"/>
</dbReference>
<name>A0AAD5SWH7_9FUNG</name>
<evidence type="ECO:0000256" key="4">
    <source>
        <dbReference type="SAM" id="MobiDB-lite"/>
    </source>
</evidence>
<dbReference type="SUPFAM" id="SSF48371">
    <property type="entry name" value="ARM repeat"/>
    <property type="match status" value="2"/>
</dbReference>
<feature type="coiled-coil region" evidence="3">
    <location>
        <begin position="945"/>
        <end position="974"/>
    </location>
</feature>
<dbReference type="GO" id="GO:0005737">
    <property type="term" value="C:cytoplasm"/>
    <property type="evidence" value="ECO:0007669"/>
    <property type="project" value="UniProtKB-SubCell"/>
</dbReference>
<evidence type="ECO:0000256" key="1">
    <source>
        <dbReference type="ARBA" id="ARBA00004496"/>
    </source>
</evidence>
<dbReference type="GO" id="GO:0000184">
    <property type="term" value="P:nuclear-transcribed mRNA catabolic process, nonsense-mediated decay"/>
    <property type="evidence" value="ECO:0007669"/>
    <property type="project" value="InterPro"/>
</dbReference>
<sequence length="1120" mass="125559">MTAVPTNERKITEAMRAELRAQNAKAEETRGEISGDGSLKKTGAFKVKLRTTGIDHTNADALFKEASGLRLDKYADEIAASVVEGLAKLKPDKDQDVWAVVRLVSLLHQRIAEFQLLLIDKLKRLIVSAAPMIPKEQNSSSSDHRDKLDQARINKLKPALRVLAELYLVGFPDAQTISSKKSSSASSQPLLQQLVSLLFNPATDKEFANLPLSVSFAKTFAADFCFLDLPPTQESVVPESVRIAIKTIISEYLAAASKHLLKMHKFIKKAEVSNYEHAVARGEVSEDRQERFNRAKKVYEKFVAYVTSLSASCRVEMVALIDADDVDGSSRLAIGINWAGKDDTVDPDIAIAGGPWEDEDTRAFYEDVIDLKDFVPAILIGEKHENMHAAAGDSGRVDELDKISTSIEGEGEASGAGGDAGNGDSNSDKKNENEVTTADLDLDPEEDNAAGNDEAKDTIASLNSKTSLDTFFNALANALSIEAIDKLAVEFCYIKTKTARKRLVQTLFAVPRQRLDILPYYARFVAILSPFMPEVSTNLISLVMLESFTPHNIEAICSLLETCGRFLFKTPETAKPTGQVLDIMMKKKVALNLDSRLILLIDNAFYHCNPPERNAIEQKIRSPLELYIRKLFYTDLSKKTSERILKQLRKLNWTSETSDTNATASSNGHTHRLITKPFIKPWKLKFSNLPSLAFLAFELSRYYSDFGVFIVDECLEQVRWGLETNLFKYNQRRLATVRFLGEMYNYRLIESNIIFDTLYVILRFGYENQFPEPGVSSPWDAPYDFFRVRLCCMLLETCGQCFDRGILAQKLDEFLAFLQVYIHSKPNVTMDVYYIFLETAEVLRPKLSLCKDYDEAVDRFNLLVSKYVIADQPTANQKLQIDTSANIVEAGGNVGAGNDNDESEGDDNENYEDDDDNDDDDEEEQDLNEGVDDDDEAVVVHQTSLNEAAAAATREEEEEQEAEFEKEFSKMMQDSLDSRKYDKKNAAFDVAIPTKRGVAFQQQQRQDGETTVKDESNGVVFSFLTKKGNKQQFKNVELPQNSTFVLKTKLKQEAELEERKQLKKLVLSYEDREHEEETAANAGAAVGTTVFGAQPRGNSGKGKKILLSNDRTRMNYSSRQ</sequence>
<feature type="region of interest" description="Disordered" evidence="4">
    <location>
        <begin position="1090"/>
        <end position="1120"/>
    </location>
</feature>
<protein>
    <recommendedName>
        <fullName evidence="5">MIF4G domain-containing protein</fullName>
    </recommendedName>
</protein>
<dbReference type="Proteomes" id="UP001211907">
    <property type="component" value="Unassembled WGS sequence"/>
</dbReference>
<feature type="domain" description="MIF4G" evidence="5">
    <location>
        <begin position="626"/>
        <end position="846"/>
    </location>
</feature>
<dbReference type="Pfam" id="PF04050">
    <property type="entry name" value="Upf2"/>
    <property type="match status" value="1"/>
</dbReference>
<feature type="domain" description="MIF4G" evidence="5">
    <location>
        <begin position="469"/>
        <end position="611"/>
    </location>
</feature>
<accession>A0AAD5SWH7</accession>
<dbReference type="PANTHER" id="PTHR12839">
    <property type="entry name" value="NONSENSE-MEDIATED MRNA DECAY PROTEIN 2 UP-FRAMESHIFT SUPPRESSOR 2"/>
    <property type="match status" value="1"/>
</dbReference>
<comment type="caution">
    <text evidence="6">The sequence shown here is derived from an EMBL/GenBank/DDBJ whole genome shotgun (WGS) entry which is preliminary data.</text>
</comment>
<dbReference type="InterPro" id="IPR039762">
    <property type="entry name" value="Nmd2/UPF2"/>
</dbReference>
<gene>
    <name evidence="6" type="ORF">HK100_002750</name>
</gene>
<evidence type="ECO:0000256" key="2">
    <source>
        <dbReference type="ARBA" id="ARBA00022490"/>
    </source>
</evidence>
<feature type="region of interest" description="Disordered" evidence="4">
    <location>
        <begin position="890"/>
        <end position="936"/>
    </location>
</feature>
<evidence type="ECO:0000259" key="5">
    <source>
        <dbReference type="SMART" id="SM00543"/>
    </source>
</evidence>
<keyword evidence="3" id="KW-0175">Coiled coil</keyword>
<dbReference type="SMART" id="SM00543">
    <property type="entry name" value="MIF4G"/>
    <property type="match status" value="2"/>
</dbReference>
<dbReference type="EMBL" id="JADGJH010001649">
    <property type="protein sequence ID" value="KAJ3111252.1"/>
    <property type="molecule type" value="Genomic_DNA"/>
</dbReference>
<dbReference type="InterPro" id="IPR007193">
    <property type="entry name" value="Upf2/Nmd2_C"/>
</dbReference>
<dbReference type="AlphaFoldDB" id="A0AAD5SWH7"/>
<keyword evidence="7" id="KW-1185">Reference proteome</keyword>
<feature type="compositionally biased region" description="Gly residues" evidence="4">
    <location>
        <begin position="412"/>
        <end position="421"/>
    </location>
</feature>
<dbReference type="GO" id="GO:0003723">
    <property type="term" value="F:RNA binding"/>
    <property type="evidence" value="ECO:0007669"/>
    <property type="project" value="InterPro"/>
</dbReference>
<comment type="subcellular location">
    <subcellularLocation>
        <location evidence="1">Cytoplasm</location>
    </subcellularLocation>
</comment>
<dbReference type="Gene3D" id="4.10.80.160">
    <property type="match status" value="1"/>
</dbReference>
<proteinExistence type="predicted"/>
<feature type="compositionally biased region" description="Acidic residues" evidence="4">
    <location>
        <begin position="899"/>
        <end position="936"/>
    </location>
</feature>
<dbReference type="GO" id="GO:0035145">
    <property type="term" value="C:exon-exon junction complex"/>
    <property type="evidence" value="ECO:0007669"/>
    <property type="project" value="TreeGrafter"/>
</dbReference>
<organism evidence="6 7">
    <name type="scientific">Physocladia obscura</name>
    <dbReference type="NCBI Taxonomy" id="109957"/>
    <lineage>
        <taxon>Eukaryota</taxon>
        <taxon>Fungi</taxon>
        <taxon>Fungi incertae sedis</taxon>
        <taxon>Chytridiomycota</taxon>
        <taxon>Chytridiomycota incertae sedis</taxon>
        <taxon>Chytridiomycetes</taxon>
        <taxon>Chytridiales</taxon>
        <taxon>Chytriomycetaceae</taxon>
        <taxon>Physocladia</taxon>
    </lineage>
</organism>
<reference evidence="6" key="1">
    <citation type="submission" date="2020-05" db="EMBL/GenBank/DDBJ databases">
        <title>Phylogenomic resolution of chytrid fungi.</title>
        <authorList>
            <person name="Stajich J.E."/>
            <person name="Amses K."/>
            <person name="Simmons R."/>
            <person name="Seto K."/>
            <person name="Myers J."/>
            <person name="Bonds A."/>
            <person name="Quandt C.A."/>
            <person name="Barry K."/>
            <person name="Liu P."/>
            <person name="Grigoriev I."/>
            <person name="Longcore J.E."/>
            <person name="James T.Y."/>
        </authorList>
    </citation>
    <scope>NUCLEOTIDE SEQUENCE</scope>
    <source>
        <strain evidence="6">JEL0513</strain>
    </source>
</reference>
<evidence type="ECO:0000313" key="6">
    <source>
        <dbReference type="EMBL" id="KAJ3111252.1"/>
    </source>
</evidence>
<dbReference type="Pfam" id="PF02854">
    <property type="entry name" value="MIF4G"/>
    <property type="match status" value="2"/>
</dbReference>
<dbReference type="Gene3D" id="1.25.40.180">
    <property type="match status" value="4"/>
</dbReference>
<dbReference type="InterPro" id="IPR003890">
    <property type="entry name" value="MIF4G-like_typ-3"/>
</dbReference>
<keyword evidence="2" id="KW-0963">Cytoplasm</keyword>
<feature type="region of interest" description="Disordered" evidence="4">
    <location>
        <begin position="407"/>
        <end position="452"/>
    </location>
</feature>
<evidence type="ECO:0000313" key="7">
    <source>
        <dbReference type="Proteomes" id="UP001211907"/>
    </source>
</evidence>